<dbReference type="Gene3D" id="1.10.10.10">
    <property type="entry name" value="Winged helix-like DNA-binding domain superfamily/Winged helix DNA-binding domain"/>
    <property type="match status" value="1"/>
</dbReference>
<dbReference type="PROSITE" id="PS50110">
    <property type="entry name" value="RESPONSE_REGULATORY"/>
    <property type="match status" value="1"/>
</dbReference>
<dbReference type="Gene3D" id="6.10.250.690">
    <property type="match status" value="1"/>
</dbReference>
<evidence type="ECO:0000259" key="6">
    <source>
        <dbReference type="PROSITE" id="PS50110"/>
    </source>
</evidence>
<dbReference type="GO" id="GO:0006355">
    <property type="term" value="P:regulation of DNA-templated transcription"/>
    <property type="evidence" value="ECO:0007669"/>
    <property type="project" value="InterPro"/>
</dbReference>
<feature type="domain" description="OmpR/PhoB-type" evidence="7">
    <location>
        <begin position="124"/>
        <end position="221"/>
    </location>
</feature>
<keyword evidence="2 5" id="KW-0238">DNA-binding</keyword>
<feature type="modified residue" description="4-aspartylphosphate" evidence="4">
    <location>
        <position position="51"/>
    </location>
</feature>
<evidence type="ECO:0000256" key="5">
    <source>
        <dbReference type="PROSITE-ProRule" id="PRU01091"/>
    </source>
</evidence>
<dbReference type="InterPro" id="IPR039420">
    <property type="entry name" value="WalR-like"/>
</dbReference>
<dbReference type="Pfam" id="PF00072">
    <property type="entry name" value="Response_reg"/>
    <property type="match status" value="1"/>
</dbReference>
<name>A0A554XA19_9BURK</name>
<evidence type="ECO:0000256" key="2">
    <source>
        <dbReference type="ARBA" id="ARBA00023125"/>
    </source>
</evidence>
<feature type="DNA-binding region" description="OmpR/PhoB-type" evidence="5">
    <location>
        <begin position="124"/>
        <end position="221"/>
    </location>
</feature>
<dbReference type="PROSITE" id="PS51755">
    <property type="entry name" value="OMPR_PHOB"/>
    <property type="match status" value="1"/>
</dbReference>
<dbReference type="GO" id="GO:0000976">
    <property type="term" value="F:transcription cis-regulatory region binding"/>
    <property type="evidence" value="ECO:0007669"/>
    <property type="project" value="TreeGrafter"/>
</dbReference>
<dbReference type="Pfam" id="PF00486">
    <property type="entry name" value="Trans_reg_C"/>
    <property type="match status" value="1"/>
</dbReference>
<dbReference type="SMART" id="SM00448">
    <property type="entry name" value="REC"/>
    <property type="match status" value="1"/>
</dbReference>
<dbReference type="Gene3D" id="3.40.50.2300">
    <property type="match status" value="1"/>
</dbReference>
<dbReference type="GO" id="GO:0032993">
    <property type="term" value="C:protein-DNA complex"/>
    <property type="evidence" value="ECO:0007669"/>
    <property type="project" value="TreeGrafter"/>
</dbReference>
<evidence type="ECO:0000259" key="7">
    <source>
        <dbReference type="PROSITE" id="PS51755"/>
    </source>
</evidence>
<protein>
    <submittedName>
        <fullName evidence="8">Transcriptional regulatory protein QseB</fullName>
    </submittedName>
</protein>
<dbReference type="AlphaFoldDB" id="A0A554XA19"/>
<dbReference type="SMART" id="SM00862">
    <property type="entry name" value="Trans_reg_C"/>
    <property type="match status" value="1"/>
</dbReference>
<evidence type="ECO:0000256" key="1">
    <source>
        <dbReference type="ARBA" id="ARBA00023015"/>
    </source>
</evidence>
<feature type="domain" description="Response regulatory" evidence="6">
    <location>
        <begin position="2"/>
        <end position="116"/>
    </location>
</feature>
<reference evidence="8 9" key="1">
    <citation type="submission" date="2019-07" db="EMBL/GenBank/DDBJ databases">
        <title>Tepidimonas taiwanensis I1-1 draft genome.</title>
        <authorList>
            <person name="Da Costa M.S."/>
            <person name="Froufe H.J.C."/>
            <person name="Egas C."/>
            <person name="Albuquerque L."/>
        </authorList>
    </citation>
    <scope>NUCLEOTIDE SEQUENCE [LARGE SCALE GENOMIC DNA]</scope>
    <source>
        <strain evidence="8 9">I1-1</strain>
    </source>
</reference>
<dbReference type="GO" id="GO:0005829">
    <property type="term" value="C:cytosol"/>
    <property type="evidence" value="ECO:0007669"/>
    <property type="project" value="TreeGrafter"/>
</dbReference>
<dbReference type="PANTHER" id="PTHR48111">
    <property type="entry name" value="REGULATOR OF RPOS"/>
    <property type="match status" value="1"/>
</dbReference>
<keyword evidence="1" id="KW-0805">Transcription regulation</keyword>
<organism evidence="8 9">
    <name type="scientific">Tepidimonas taiwanensis</name>
    <dbReference type="NCBI Taxonomy" id="307486"/>
    <lineage>
        <taxon>Bacteria</taxon>
        <taxon>Pseudomonadati</taxon>
        <taxon>Pseudomonadota</taxon>
        <taxon>Betaproteobacteria</taxon>
        <taxon>Burkholderiales</taxon>
        <taxon>Tepidimonas</taxon>
    </lineage>
</organism>
<evidence type="ECO:0000313" key="9">
    <source>
        <dbReference type="Proteomes" id="UP000317763"/>
    </source>
</evidence>
<dbReference type="InterPro" id="IPR036388">
    <property type="entry name" value="WH-like_DNA-bd_sf"/>
</dbReference>
<dbReference type="CDD" id="cd00383">
    <property type="entry name" value="trans_reg_C"/>
    <property type="match status" value="1"/>
</dbReference>
<accession>A0A554XA19</accession>
<dbReference type="InterPro" id="IPR011006">
    <property type="entry name" value="CheY-like_superfamily"/>
</dbReference>
<dbReference type="InterPro" id="IPR001867">
    <property type="entry name" value="OmpR/PhoB-type_DNA-bd"/>
</dbReference>
<dbReference type="CDD" id="cd17624">
    <property type="entry name" value="REC_OmpR_PmrA-like"/>
    <property type="match status" value="1"/>
</dbReference>
<proteinExistence type="predicted"/>
<dbReference type="STRING" id="307486.GCA_000807215_01109"/>
<keyword evidence="3" id="KW-0804">Transcription</keyword>
<evidence type="ECO:0000313" key="8">
    <source>
        <dbReference type="EMBL" id="TSE32667.1"/>
    </source>
</evidence>
<keyword evidence="4" id="KW-0597">Phosphoprotein</keyword>
<dbReference type="InterPro" id="IPR001789">
    <property type="entry name" value="Sig_transdc_resp-reg_receiver"/>
</dbReference>
<dbReference type="PANTHER" id="PTHR48111:SF67">
    <property type="entry name" value="TRANSCRIPTIONAL REGULATORY PROTEIN TCTD"/>
    <property type="match status" value="1"/>
</dbReference>
<evidence type="ECO:0000256" key="4">
    <source>
        <dbReference type="PROSITE-ProRule" id="PRU00169"/>
    </source>
</evidence>
<dbReference type="OrthoDB" id="9802426at2"/>
<sequence length="227" mass="24950">MHILVAEDDPTLAEALCTRLRQEGHTVEWAPNGPVALYLMQKGGLDAVILDLGLPLQDGLEVLAQVRQSQPDLPILILSARDGLNDRVRGLQLGADDYLIKPFEWVELMARLHAITRRQQSSGHATLSCGDVSLDPAGRRAIVAGQPVELSGREWSLLQLLLHRQGQVVTKADIQRAWSDGHAETEPGNTIEVYIHRLRRKLEPSTVTIRTVRGLGYLLEAGTASTP</sequence>
<dbReference type="GO" id="GO:0000156">
    <property type="term" value="F:phosphorelay response regulator activity"/>
    <property type="evidence" value="ECO:0007669"/>
    <property type="project" value="TreeGrafter"/>
</dbReference>
<dbReference type="EMBL" id="VJOM01000008">
    <property type="protein sequence ID" value="TSE32667.1"/>
    <property type="molecule type" value="Genomic_DNA"/>
</dbReference>
<dbReference type="RefSeq" id="WP_043700289.1">
    <property type="nucleotide sequence ID" value="NZ_CP083911.1"/>
</dbReference>
<gene>
    <name evidence="8" type="primary">qseB_2</name>
    <name evidence="8" type="ORF">Ttaiw_00989</name>
</gene>
<keyword evidence="9" id="KW-1185">Reference proteome</keyword>
<evidence type="ECO:0000256" key="3">
    <source>
        <dbReference type="ARBA" id="ARBA00023163"/>
    </source>
</evidence>
<dbReference type="Proteomes" id="UP000317763">
    <property type="component" value="Unassembled WGS sequence"/>
</dbReference>
<comment type="caution">
    <text evidence="8">The sequence shown here is derived from an EMBL/GenBank/DDBJ whole genome shotgun (WGS) entry which is preliminary data.</text>
</comment>
<dbReference type="SUPFAM" id="SSF52172">
    <property type="entry name" value="CheY-like"/>
    <property type="match status" value="1"/>
</dbReference>